<dbReference type="PANTHER" id="PTHR32361">
    <property type="entry name" value="FERRIC/CUPRIC REDUCTASE TRANSMEMBRANE COMPONENT"/>
    <property type="match status" value="1"/>
</dbReference>
<feature type="chain" id="PRO_5008598772" description="FAD-binding FR-type domain-containing protein" evidence="18">
    <location>
        <begin position="21"/>
        <end position="726"/>
    </location>
</feature>
<comment type="similarity">
    <text evidence="3">Belongs to the ferric reductase (FRE) family.</text>
</comment>
<reference evidence="21" key="1">
    <citation type="journal article" date="2016" name="Proc. Natl. Acad. Sci. U.S.A.">
        <title>Comparative genomics of biotechnologically important yeasts.</title>
        <authorList>
            <person name="Riley R."/>
            <person name="Haridas S."/>
            <person name="Wolfe K.H."/>
            <person name="Lopes M.R."/>
            <person name="Hittinger C.T."/>
            <person name="Goeker M."/>
            <person name="Salamov A.A."/>
            <person name="Wisecaver J.H."/>
            <person name="Long T.M."/>
            <person name="Calvey C.H."/>
            <person name="Aerts A.L."/>
            <person name="Barry K.W."/>
            <person name="Choi C."/>
            <person name="Clum A."/>
            <person name="Coughlan A.Y."/>
            <person name="Deshpande S."/>
            <person name="Douglass A.P."/>
            <person name="Hanson S.J."/>
            <person name="Klenk H.-P."/>
            <person name="LaButti K.M."/>
            <person name="Lapidus A."/>
            <person name="Lindquist E.A."/>
            <person name="Lipzen A.M."/>
            <person name="Meier-Kolthoff J.P."/>
            <person name="Ohm R.A."/>
            <person name="Otillar R.P."/>
            <person name="Pangilinan J.L."/>
            <person name="Peng Y."/>
            <person name="Rokas A."/>
            <person name="Rosa C.A."/>
            <person name="Scheuner C."/>
            <person name="Sibirny A.A."/>
            <person name="Slot J.C."/>
            <person name="Stielow J.B."/>
            <person name="Sun H."/>
            <person name="Kurtzman C.P."/>
            <person name="Blackwell M."/>
            <person name="Grigoriev I.V."/>
            <person name="Jeffries T.W."/>
        </authorList>
    </citation>
    <scope>NUCLEOTIDE SEQUENCE [LARGE SCALE GENOMIC DNA]</scope>
    <source>
        <strain evidence="21">NRRL Y-1626</strain>
    </source>
</reference>
<keyword evidence="4" id="KW-0813">Transport</keyword>
<dbReference type="Pfam" id="PF08022">
    <property type="entry name" value="FAD_binding_8"/>
    <property type="match status" value="1"/>
</dbReference>
<keyword evidence="18" id="KW-0732">Signal</keyword>
<dbReference type="Pfam" id="PF01794">
    <property type="entry name" value="Ferric_reduct"/>
    <property type="match status" value="1"/>
</dbReference>
<evidence type="ECO:0000256" key="17">
    <source>
        <dbReference type="SAM" id="Phobius"/>
    </source>
</evidence>
<feature type="domain" description="FAD-binding FR-type" evidence="19">
    <location>
        <begin position="427"/>
        <end position="545"/>
    </location>
</feature>
<feature type="transmembrane region" description="Helical" evidence="17">
    <location>
        <begin position="312"/>
        <end position="329"/>
    </location>
</feature>
<keyword evidence="21" id="KW-1185">Reference proteome</keyword>
<keyword evidence="8" id="KW-0274">FAD</keyword>
<protein>
    <recommendedName>
        <fullName evidence="19">FAD-binding FR-type domain-containing protein</fullName>
    </recommendedName>
</protein>
<comment type="caution">
    <text evidence="20">The sequence shown here is derived from an EMBL/GenBank/DDBJ whole genome shotgun (WGS) entry which is preliminary data.</text>
</comment>
<dbReference type="Proteomes" id="UP000092321">
    <property type="component" value="Unassembled WGS sequence"/>
</dbReference>
<evidence type="ECO:0000256" key="3">
    <source>
        <dbReference type="ARBA" id="ARBA00006278"/>
    </source>
</evidence>
<gene>
    <name evidence="20" type="ORF">HANVADRAFT_98293</name>
</gene>
<feature type="signal peptide" evidence="18">
    <location>
        <begin position="1"/>
        <end position="20"/>
    </location>
</feature>
<feature type="region of interest" description="Disordered" evidence="16">
    <location>
        <begin position="626"/>
        <end position="646"/>
    </location>
</feature>
<organism evidence="20 21">
    <name type="scientific">Hanseniaspora valbyensis NRRL Y-1626</name>
    <dbReference type="NCBI Taxonomy" id="766949"/>
    <lineage>
        <taxon>Eukaryota</taxon>
        <taxon>Fungi</taxon>
        <taxon>Dikarya</taxon>
        <taxon>Ascomycota</taxon>
        <taxon>Saccharomycotina</taxon>
        <taxon>Saccharomycetes</taxon>
        <taxon>Saccharomycodales</taxon>
        <taxon>Saccharomycodaceae</taxon>
        <taxon>Hanseniaspora</taxon>
    </lineage>
</organism>
<feature type="transmembrane region" description="Helical" evidence="17">
    <location>
        <begin position="164"/>
        <end position="183"/>
    </location>
</feature>
<evidence type="ECO:0000256" key="1">
    <source>
        <dbReference type="ARBA" id="ARBA00001974"/>
    </source>
</evidence>
<dbReference type="PANTHER" id="PTHR32361:SF25">
    <property type="entry name" value="FERRIC_CUPRIC REDUCTASE TRANSMEMBRANE COMPONENT 1"/>
    <property type="match status" value="1"/>
</dbReference>
<keyword evidence="5" id="KW-0349">Heme</keyword>
<feature type="compositionally biased region" description="Low complexity" evidence="16">
    <location>
        <begin position="626"/>
        <end position="638"/>
    </location>
</feature>
<evidence type="ECO:0000256" key="11">
    <source>
        <dbReference type="ARBA" id="ARBA00022989"/>
    </source>
</evidence>
<dbReference type="GO" id="GO:0006826">
    <property type="term" value="P:iron ion transport"/>
    <property type="evidence" value="ECO:0007669"/>
    <property type="project" value="TreeGrafter"/>
</dbReference>
<evidence type="ECO:0000256" key="12">
    <source>
        <dbReference type="ARBA" id="ARBA00023002"/>
    </source>
</evidence>
<dbReference type="GO" id="GO:0000293">
    <property type="term" value="F:ferric-chelate reductase activity"/>
    <property type="evidence" value="ECO:0007669"/>
    <property type="project" value="UniProtKB-ARBA"/>
</dbReference>
<dbReference type="InterPro" id="IPR013121">
    <property type="entry name" value="Fe_red_NAD-bd_6"/>
</dbReference>
<keyword evidence="6" id="KW-0285">Flavoprotein</keyword>
<keyword evidence="5" id="KW-0479">Metal-binding</keyword>
<evidence type="ECO:0000313" key="20">
    <source>
        <dbReference type="EMBL" id="OBA28238.1"/>
    </source>
</evidence>
<evidence type="ECO:0000256" key="18">
    <source>
        <dbReference type="SAM" id="SignalP"/>
    </source>
</evidence>
<dbReference type="GO" id="GO:0006879">
    <property type="term" value="P:intracellular iron ion homeostasis"/>
    <property type="evidence" value="ECO:0007669"/>
    <property type="project" value="TreeGrafter"/>
</dbReference>
<accession>A0A1B7THT6</accession>
<evidence type="ECO:0000256" key="8">
    <source>
        <dbReference type="ARBA" id="ARBA00022827"/>
    </source>
</evidence>
<sequence>MKLLQVVFFITTYLFTFANAKLVHDPWVRADDISYFYGCKYGISSTTMYCKLDGKRSYSCQCTDTVAQGAFFYCAVEKTKNNTSDLKKFLKMFNDKCLYYDTSFTLDDLYTSYENATKYIKTPEEYGNYTVLDIVRTPITYDEASFQSGYHSYYSRYQNETNGIALGLAHVSYWFAVCLIGALHQLLTRLVPSVNTNTKLQKLINGVWMKRYKQPFKMFGVELGFIPNRIESLVIAGAFIIVMVGCCWGYSTHHVDIWYPQKYMMVTRYIADRTGYLACFAMNLTFLFAGRNNFFLWATGWNFSGFILYHKFVARVTVLLVFVHSMAFVRHSIKQGMYKYRYILDYWRWGSVATTCGMIMLVFSAHVFRKKMYDVFVAFHIIFALFFLVGSWFHLIYFGLQYYCYACIGVWSLDRVLRAVRMFVLFGGFRKNKVTIIKNPAAKENDEQLDPEDLFFRIDIDNYNKSLFKIKDGNFSFVYILHPKGFWQSHPFTMVKLKENDEFTIVVKVKKGLSRHIYNSIAKTGKDSKYFRVCVEGPYGMTKDAIVSQFENLSCVAIGTGVSGPLCYLNHHRNSELNEKSGAQNVLHWGVRSMGVVEAYKKELTQLAAKGNVKINIYCNRMKGYSPRQNSNSPSSESISEDKGETIADSSAQTFAEGILGLDNVELICDYMSVEEVVNNDMDESSSLVVVSCGYPIICDETRYQFLKALDTKKGSYQLIDDSQVW</sequence>
<dbReference type="GO" id="GO:0015677">
    <property type="term" value="P:copper ion import"/>
    <property type="evidence" value="ECO:0007669"/>
    <property type="project" value="TreeGrafter"/>
</dbReference>
<evidence type="ECO:0000256" key="7">
    <source>
        <dbReference type="ARBA" id="ARBA00022692"/>
    </source>
</evidence>
<keyword evidence="10" id="KW-0249">Electron transport</keyword>
<dbReference type="InterPro" id="IPR013130">
    <property type="entry name" value="Fe3_Rdtase_TM_dom"/>
</dbReference>
<evidence type="ECO:0000256" key="15">
    <source>
        <dbReference type="ARBA" id="ARBA00023136"/>
    </source>
</evidence>
<evidence type="ECO:0000259" key="19">
    <source>
        <dbReference type="PROSITE" id="PS51384"/>
    </source>
</evidence>
<dbReference type="Gene3D" id="3.40.50.80">
    <property type="entry name" value="Nucleotide-binding domain of ferredoxin-NADP reductase (FNR) module"/>
    <property type="match status" value="1"/>
</dbReference>
<feature type="transmembrane region" description="Helical" evidence="17">
    <location>
        <begin position="375"/>
        <end position="400"/>
    </location>
</feature>
<evidence type="ECO:0000256" key="13">
    <source>
        <dbReference type="ARBA" id="ARBA00023004"/>
    </source>
</evidence>
<dbReference type="InterPro" id="IPR051410">
    <property type="entry name" value="Ferric/Cupric_Reductase"/>
</dbReference>
<dbReference type="AlphaFoldDB" id="A0A1B7THT6"/>
<keyword evidence="14" id="KW-0406">Ion transport</keyword>
<feature type="transmembrane region" description="Helical" evidence="17">
    <location>
        <begin position="273"/>
        <end position="291"/>
    </location>
</feature>
<dbReference type="PROSITE" id="PS51384">
    <property type="entry name" value="FAD_FR"/>
    <property type="match status" value="1"/>
</dbReference>
<keyword evidence="7 17" id="KW-0812">Transmembrane</keyword>
<dbReference type="InterPro" id="IPR039261">
    <property type="entry name" value="FNR_nucleotide-bd"/>
</dbReference>
<evidence type="ECO:0000256" key="10">
    <source>
        <dbReference type="ARBA" id="ARBA00022982"/>
    </source>
</evidence>
<evidence type="ECO:0000256" key="6">
    <source>
        <dbReference type="ARBA" id="ARBA00022630"/>
    </source>
</evidence>
<dbReference type="OrthoDB" id="4494341at2759"/>
<evidence type="ECO:0000256" key="4">
    <source>
        <dbReference type="ARBA" id="ARBA00022448"/>
    </source>
</evidence>
<evidence type="ECO:0000313" key="21">
    <source>
        <dbReference type="Proteomes" id="UP000092321"/>
    </source>
</evidence>
<comment type="subcellular location">
    <subcellularLocation>
        <location evidence="2">Membrane</location>
        <topology evidence="2">Multi-pass membrane protein</topology>
    </subcellularLocation>
</comment>
<comment type="cofactor">
    <cofactor evidence="1">
        <name>FAD</name>
        <dbReference type="ChEBI" id="CHEBI:57692"/>
    </cofactor>
</comment>
<evidence type="ECO:0000256" key="2">
    <source>
        <dbReference type="ARBA" id="ARBA00004141"/>
    </source>
</evidence>
<keyword evidence="12" id="KW-0560">Oxidoreductase</keyword>
<dbReference type="GO" id="GO:0005886">
    <property type="term" value="C:plasma membrane"/>
    <property type="evidence" value="ECO:0007669"/>
    <property type="project" value="TreeGrafter"/>
</dbReference>
<dbReference type="SFLD" id="SFLDS00052">
    <property type="entry name" value="Ferric_Reductase_Domain"/>
    <property type="match status" value="1"/>
</dbReference>
<evidence type="ECO:0000256" key="16">
    <source>
        <dbReference type="SAM" id="MobiDB-lite"/>
    </source>
</evidence>
<dbReference type="Pfam" id="PF08030">
    <property type="entry name" value="NAD_binding_6"/>
    <property type="match status" value="1"/>
</dbReference>
<dbReference type="InterPro" id="IPR017927">
    <property type="entry name" value="FAD-bd_FR_type"/>
</dbReference>
<evidence type="ECO:0000256" key="9">
    <source>
        <dbReference type="ARBA" id="ARBA00022857"/>
    </source>
</evidence>
<dbReference type="EMBL" id="LXPE01000004">
    <property type="protein sequence ID" value="OBA28238.1"/>
    <property type="molecule type" value="Genomic_DNA"/>
</dbReference>
<keyword evidence="9" id="KW-0521">NADP</keyword>
<dbReference type="InterPro" id="IPR013112">
    <property type="entry name" value="FAD-bd_8"/>
</dbReference>
<dbReference type="CDD" id="cd06186">
    <property type="entry name" value="NOX_Duox_like_FAD_NADP"/>
    <property type="match status" value="1"/>
</dbReference>
<feature type="transmembrane region" description="Helical" evidence="17">
    <location>
        <begin position="349"/>
        <end position="368"/>
    </location>
</feature>
<feature type="transmembrane region" description="Helical" evidence="17">
    <location>
        <begin position="233"/>
        <end position="253"/>
    </location>
</feature>
<keyword evidence="13" id="KW-0408">Iron</keyword>
<proteinExistence type="inferred from homology"/>
<evidence type="ECO:0000256" key="5">
    <source>
        <dbReference type="ARBA" id="ARBA00022617"/>
    </source>
</evidence>
<keyword evidence="15 17" id="KW-0472">Membrane</keyword>
<dbReference type="SFLD" id="SFLDG01168">
    <property type="entry name" value="Ferric_reductase_subgroup_(FRE"/>
    <property type="match status" value="1"/>
</dbReference>
<keyword evidence="11 17" id="KW-1133">Transmembrane helix</keyword>
<name>A0A1B7THT6_9ASCO</name>
<evidence type="ECO:0000256" key="14">
    <source>
        <dbReference type="ARBA" id="ARBA00023065"/>
    </source>
</evidence>